<organism evidence="2 3">
    <name type="scientific">Pyrrhoderma noxium</name>
    <dbReference type="NCBI Taxonomy" id="2282107"/>
    <lineage>
        <taxon>Eukaryota</taxon>
        <taxon>Fungi</taxon>
        <taxon>Dikarya</taxon>
        <taxon>Basidiomycota</taxon>
        <taxon>Agaricomycotina</taxon>
        <taxon>Agaricomycetes</taxon>
        <taxon>Hymenochaetales</taxon>
        <taxon>Hymenochaetaceae</taxon>
        <taxon>Pyrrhoderma</taxon>
    </lineage>
</organism>
<dbReference type="InterPro" id="IPR040976">
    <property type="entry name" value="Pkinase_fungal"/>
</dbReference>
<name>A0A286UBL5_9AGAM</name>
<keyword evidence="3" id="KW-1185">Reference proteome</keyword>
<comment type="caution">
    <text evidence="2">The sequence shown here is derived from an EMBL/GenBank/DDBJ whole genome shotgun (WGS) entry which is preliminary data.</text>
</comment>
<evidence type="ECO:0000259" key="1">
    <source>
        <dbReference type="Pfam" id="PF17667"/>
    </source>
</evidence>
<dbReference type="Pfam" id="PF17667">
    <property type="entry name" value="Pkinase_fungal"/>
    <property type="match status" value="1"/>
</dbReference>
<evidence type="ECO:0000313" key="2">
    <source>
        <dbReference type="EMBL" id="PAV16981.1"/>
    </source>
</evidence>
<protein>
    <recommendedName>
        <fullName evidence="1">Fungal-type protein kinase domain-containing protein</fullName>
    </recommendedName>
</protein>
<evidence type="ECO:0000313" key="3">
    <source>
        <dbReference type="Proteomes" id="UP000217199"/>
    </source>
</evidence>
<proteinExistence type="predicted"/>
<dbReference type="Proteomes" id="UP000217199">
    <property type="component" value="Unassembled WGS sequence"/>
</dbReference>
<dbReference type="OrthoDB" id="5584477at2759"/>
<dbReference type="InParanoid" id="A0A286UBL5"/>
<reference evidence="2 3" key="1">
    <citation type="journal article" date="2017" name="Mol. Ecol.">
        <title>Comparative and population genomic landscape of Phellinus noxius: A hypervariable fungus causing root rot in trees.</title>
        <authorList>
            <person name="Chung C.L."/>
            <person name="Lee T.J."/>
            <person name="Akiba M."/>
            <person name="Lee H.H."/>
            <person name="Kuo T.H."/>
            <person name="Liu D."/>
            <person name="Ke H.M."/>
            <person name="Yokoi T."/>
            <person name="Roa M.B."/>
            <person name="Lu M.J."/>
            <person name="Chang Y.Y."/>
            <person name="Ann P.J."/>
            <person name="Tsai J.N."/>
            <person name="Chen C.Y."/>
            <person name="Tzean S.S."/>
            <person name="Ota Y."/>
            <person name="Hattori T."/>
            <person name="Sahashi N."/>
            <person name="Liou R.F."/>
            <person name="Kikuchi T."/>
            <person name="Tsai I.J."/>
        </authorList>
    </citation>
    <scope>NUCLEOTIDE SEQUENCE [LARGE SCALE GENOMIC DNA]</scope>
    <source>
        <strain evidence="2 3">FFPRI411160</strain>
    </source>
</reference>
<feature type="domain" description="Fungal-type protein kinase" evidence="1">
    <location>
        <begin position="3"/>
        <end position="59"/>
    </location>
</feature>
<accession>A0A286UBL5</accession>
<sequence>MIIASEPLDFSSAIKTLIRLVLSIAFAEKADLGWDTTMNADYEGNVRTYDIEICGKHYTECDSNEDEGPTKRAS</sequence>
<dbReference type="EMBL" id="NBII01000007">
    <property type="protein sequence ID" value="PAV16981.1"/>
    <property type="molecule type" value="Genomic_DNA"/>
</dbReference>
<gene>
    <name evidence="2" type="ORF">PNOK_0704500</name>
</gene>
<dbReference type="AlphaFoldDB" id="A0A286UBL5"/>